<organism evidence="2 3">
    <name type="scientific">Pelosinus propionicus DSM 13327</name>
    <dbReference type="NCBI Taxonomy" id="1123291"/>
    <lineage>
        <taxon>Bacteria</taxon>
        <taxon>Bacillati</taxon>
        <taxon>Bacillota</taxon>
        <taxon>Negativicutes</taxon>
        <taxon>Selenomonadales</taxon>
        <taxon>Sporomusaceae</taxon>
        <taxon>Pelosinus</taxon>
    </lineage>
</organism>
<dbReference type="Pfam" id="PF00731">
    <property type="entry name" value="AIRC"/>
    <property type="match status" value="1"/>
</dbReference>
<proteinExistence type="predicted"/>
<dbReference type="PANTHER" id="PTHR43064">
    <property type="entry name" value="PHOSPHORIBOSYLAMINOIMIDAZOLE CARBOXYLASE-RELATED"/>
    <property type="match status" value="1"/>
</dbReference>
<gene>
    <name evidence="2" type="ORF">SAMN04490355_102954</name>
</gene>
<dbReference type="STRING" id="1123291.SAMN04490355_102954"/>
<dbReference type="EMBL" id="FOTS01000029">
    <property type="protein sequence ID" value="SFL97938.1"/>
    <property type="molecule type" value="Genomic_DNA"/>
</dbReference>
<keyword evidence="3" id="KW-1185">Reference proteome</keyword>
<dbReference type="InterPro" id="IPR000031">
    <property type="entry name" value="PurE_dom"/>
</dbReference>
<evidence type="ECO:0000259" key="1">
    <source>
        <dbReference type="SMART" id="SM01001"/>
    </source>
</evidence>
<dbReference type="SMART" id="SM01001">
    <property type="entry name" value="AIRC"/>
    <property type="match status" value="1"/>
</dbReference>
<accession>A0A1I4M3I7</accession>
<protein>
    <recommendedName>
        <fullName evidence="1">PurE domain-containing protein</fullName>
    </recommendedName>
</protein>
<dbReference type="Proteomes" id="UP000199520">
    <property type="component" value="Unassembled WGS sequence"/>
</dbReference>
<dbReference type="SUPFAM" id="SSF52255">
    <property type="entry name" value="N5-CAIR mutase (phosphoribosylaminoimidazole carboxylase, PurE)"/>
    <property type="match status" value="1"/>
</dbReference>
<dbReference type="OrthoDB" id="9782511at2"/>
<dbReference type="RefSeq" id="WP_090939206.1">
    <property type="nucleotide sequence ID" value="NZ_FOTS01000029.1"/>
</dbReference>
<dbReference type="GO" id="GO:0006189">
    <property type="term" value="P:'de novo' IMP biosynthetic process"/>
    <property type="evidence" value="ECO:0007669"/>
    <property type="project" value="InterPro"/>
</dbReference>
<dbReference type="PANTHER" id="PTHR43064:SF1">
    <property type="entry name" value="SLL1489 PROTEIN"/>
    <property type="match status" value="1"/>
</dbReference>
<evidence type="ECO:0000313" key="2">
    <source>
        <dbReference type="EMBL" id="SFL97938.1"/>
    </source>
</evidence>
<dbReference type="InterPro" id="IPR039476">
    <property type="entry name" value="P2CMN_synthase_LarB"/>
</dbReference>
<dbReference type="AlphaFoldDB" id="A0A1I4M3I7"/>
<feature type="domain" description="PurE" evidence="1">
    <location>
        <begin position="119"/>
        <end position="248"/>
    </location>
</feature>
<name>A0A1I4M3I7_9FIRM</name>
<dbReference type="GO" id="GO:0016787">
    <property type="term" value="F:hydrolase activity"/>
    <property type="evidence" value="ECO:0007669"/>
    <property type="project" value="InterPro"/>
</dbReference>
<evidence type="ECO:0000313" key="3">
    <source>
        <dbReference type="Proteomes" id="UP000199520"/>
    </source>
</evidence>
<dbReference type="Gene3D" id="3.40.50.1970">
    <property type="match status" value="1"/>
</dbReference>
<sequence length="249" mass="26617">MDSEDVRKLLAAMKNDEIQIDTAIEKIKELPFTDLGFAMIDNHREIRVGYPEAIYCEGKTVEQVRDIVKFMLTKGNNILATRANGAMYDAVRELCSEAKYNQLGRVITIRKKEQALTDTYIVIVCAGTSDLPVVEEAAEVASILGNRVEKVTDVGVAGIHRLFAKMDVIRGAKAVIVVAGMEGALASVIAGLVDKPVIAVPTSVGYGANFGGVSALLCMLNSCASGVSVVNIDNGFGAAYTASMINKIK</sequence>
<dbReference type="NCBIfam" id="NF033503">
    <property type="entry name" value="LarB"/>
    <property type="match status" value="1"/>
</dbReference>
<reference evidence="3" key="1">
    <citation type="submission" date="2016-10" db="EMBL/GenBank/DDBJ databases">
        <authorList>
            <person name="Varghese N."/>
            <person name="Submissions S."/>
        </authorList>
    </citation>
    <scope>NUCLEOTIDE SEQUENCE [LARGE SCALE GENOMIC DNA]</scope>
    <source>
        <strain evidence="3">DSM 13327</strain>
    </source>
</reference>